<gene>
    <name evidence="1" type="ORF">DPX16_8619</name>
</gene>
<reference evidence="1 2" key="1">
    <citation type="submission" date="2018-10" db="EMBL/GenBank/DDBJ databases">
        <title>Genome assembly for a Yunnan-Guizhou Plateau 3E fish, Anabarilius grahami (Regan), and its evolutionary and genetic applications.</title>
        <authorList>
            <person name="Jiang W."/>
        </authorList>
    </citation>
    <scope>NUCLEOTIDE SEQUENCE [LARGE SCALE GENOMIC DNA]</scope>
    <source>
        <strain evidence="1">AG-KIZ</strain>
        <tissue evidence="1">Muscle</tissue>
    </source>
</reference>
<sequence length="115" mass="13096">MVTFKERCAAIIALHQNGLTFKEIAAMNIAPERTIYRISKNFKERGSTAVKKASRHPRVSTISACKFPDNSLQTVCIKAYAEEAAKLKDFNRGKNLLLGNPVRNQLALHLRYYEW</sequence>
<dbReference type="Gene3D" id="1.10.10.10">
    <property type="entry name" value="Winged helix-like DNA-binding domain superfamily/Winged helix DNA-binding domain"/>
    <property type="match status" value="1"/>
</dbReference>
<name>A0A3N0Z0Z2_ANAGA</name>
<dbReference type="InterPro" id="IPR036388">
    <property type="entry name" value="WH-like_DNA-bd_sf"/>
</dbReference>
<dbReference type="AlphaFoldDB" id="A0A3N0Z0Z2"/>
<evidence type="ECO:0000313" key="2">
    <source>
        <dbReference type="Proteomes" id="UP000281406"/>
    </source>
</evidence>
<dbReference type="Proteomes" id="UP000281406">
    <property type="component" value="Unassembled WGS sequence"/>
</dbReference>
<organism evidence="1 2">
    <name type="scientific">Anabarilius grahami</name>
    <name type="common">Kanglang fish</name>
    <name type="synonym">Barilius grahami</name>
    <dbReference type="NCBI Taxonomy" id="495550"/>
    <lineage>
        <taxon>Eukaryota</taxon>
        <taxon>Metazoa</taxon>
        <taxon>Chordata</taxon>
        <taxon>Craniata</taxon>
        <taxon>Vertebrata</taxon>
        <taxon>Euteleostomi</taxon>
        <taxon>Actinopterygii</taxon>
        <taxon>Neopterygii</taxon>
        <taxon>Teleostei</taxon>
        <taxon>Ostariophysi</taxon>
        <taxon>Cypriniformes</taxon>
        <taxon>Xenocyprididae</taxon>
        <taxon>Xenocypridinae</taxon>
        <taxon>Xenocypridinae incertae sedis</taxon>
        <taxon>Anabarilius</taxon>
    </lineage>
</organism>
<accession>A0A3N0Z0Z2</accession>
<dbReference type="Pfam" id="PF13384">
    <property type="entry name" value="HTH_23"/>
    <property type="match status" value="1"/>
</dbReference>
<proteinExistence type="predicted"/>
<comment type="caution">
    <text evidence="1">The sequence shown here is derived from an EMBL/GenBank/DDBJ whole genome shotgun (WGS) entry which is preliminary data.</text>
</comment>
<keyword evidence="2" id="KW-1185">Reference proteome</keyword>
<evidence type="ECO:0000313" key="1">
    <source>
        <dbReference type="EMBL" id="ROL52215.1"/>
    </source>
</evidence>
<protein>
    <submittedName>
        <fullName evidence="1">Uncharacterized protein</fullName>
    </submittedName>
</protein>
<dbReference type="EMBL" id="RJVU01017170">
    <property type="protein sequence ID" value="ROL52215.1"/>
    <property type="molecule type" value="Genomic_DNA"/>
</dbReference>